<accession>A0ABY3DBI7</accession>
<organism evidence="1 2">
    <name type="scientific">Pseudomonas alloputida</name>
    <dbReference type="NCBI Taxonomy" id="1940621"/>
    <lineage>
        <taxon>Bacteria</taxon>
        <taxon>Pseudomonadati</taxon>
        <taxon>Pseudomonadota</taxon>
        <taxon>Gammaproteobacteria</taxon>
        <taxon>Pseudomonadales</taxon>
        <taxon>Pseudomonadaceae</taxon>
        <taxon>Pseudomonas</taxon>
    </lineage>
</organism>
<reference evidence="1 2" key="1">
    <citation type="journal article" date="2019" name="Biocontrol Sci. Technol.">
        <title>Pseudomonas putida strain B2017 produced as technical grade active ingredient controls fungal and bacterial crop diseases.</title>
        <authorList>
            <person name="Oliver C."/>
            <person name="Hernandez I."/>
            <person name="Caminal M."/>
            <person name="Lara J.M."/>
            <person name="Fernandez C."/>
        </authorList>
    </citation>
    <scope>NUCLEOTIDE SEQUENCE [LARGE SCALE GENOMIC DNA]</scope>
    <source>
        <strain evidence="1 2">B2017</strain>
    </source>
</reference>
<comment type="caution">
    <text evidence="1">The sequence shown here is derived from an EMBL/GenBank/DDBJ whole genome shotgun (WGS) entry which is preliminary data.</text>
</comment>
<sequence length="160" mass="17590">MTALEVVYASGGDIIVSTLEISCPAWDKTLYLVQDYDDFRATTEAGKTVTFLASSIDVALPAKDNSGAQTLTFVIDNVTGEAQQLLDASLAAEARVTLVYREYLASIPGEPADRPYRMTSFGGTMDGPTVQVEAGYYDLINMMWNRDRYTTDRFPGLTYL</sequence>
<gene>
    <name evidence="1" type="ORF">DZA28_24785</name>
</gene>
<keyword evidence="2" id="KW-1185">Reference proteome</keyword>
<evidence type="ECO:0000313" key="1">
    <source>
        <dbReference type="EMBL" id="TRZ62970.1"/>
    </source>
</evidence>
<dbReference type="RefSeq" id="WP_144000399.1">
    <property type="nucleotide sequence ID" value="NZ_QWEF01000001.1"/>
</dbReference>
<proteinExistence type="predicted"/>
<dbReference type="Proteomes" id="UP001165882">
    <property type="component" value="Unassembled WGS sequence"/>
</dbReference>
<protein>
    <submittedName>
        <fullName evidence="1">DUF1833 domain-containing protein</fullName>
    </submittedName>
</protein>
<dbReference type="InterPro" id="IPR014974">
    <property type="entry name" value="DUF1833"/>
</dbReference>
<evidence type="ECO:0000313" key="2">
    <source>
        <dbReference type="Proteomes" id="UP001165882"/>
    </source>
</evidence>
<dbReference type="Pfam" id="PF08875">
    <property type="entry name" value="DUF1833"/>
    <property type="match status" value="1"/>
</dbReference>
<dbReference type="EMBL" id="QWEF01000001">
    <property type="protein sequence ID" value="TRZ62970.1"/>
    <property type="molecule type" value="Genomic_DNA"/>
</dbReference>
<name>A0ABY3DBI7_9PSED</name>